<dbReference type="EMBL" id="LXQA010054455">
    <property type="protein sequence ID" value="MCI04146.1"/>
    <property type="molecule type" value="Genomic_DNA"/>
</dbReference>
<keyword evidence="2" id="KW-1185">Reference proteome</keyword>
<accession>A0A392NYG9</accession>
<organism evidence="1 2">
    <name type="scientific">Trifolium medium</name>
    <dbReference type="NCBI Taxonomy" id="97028"/>
    <lineage>
        <taxon>Eukaryota</taxon>
        <taxon>Viridiplantae</taxon>
        <taxon>Streptophyta</taxon>
        <taxon>Embryophyta</taxon>
        <taxon>Tracheophyta</taxon>
        <taxon>Spermatophyta</taxon>
        <taxon>Magnoliopsida</taxon>
        <taxon>eudicotyledons</taxon>
        <taxon>Gunneridae</taxon>
        <taxon>Pentapetalae</taxon>
        <taxon>rosids</taxon>
        <taxon>fabids</taxon>
        <taxon>Fabales</taxon>
        <taxon>Fabaceae</taxon>
        <taxon>Papilionoideae</taxon>
        <taxon>50 kb inversion clade</taxon>
        <taxon>NPAAA clade</taxon>
        <taxon>Hologalegina</taxon>
        <taxon>IRL clade</taxon>
        <taxon>Trifolieae</taxon>
        <taxon>Trifolium</taxon>
    </lineage>
</organism>
<sequence length="53" mass="5987">MENHYDSYQGGGDGDAAAINIEHEKEIENIKRTVAVNKEREIEIEDINGTLKK</sequence>
<reference evidence="1 2" key="1">
    <citation type="journal article" date="2018" name="Front. Plant Sci.">
        <title>Red Clover (Trifolium pratense) and Zigzag Clover (T. medium) - A Picture of Genomic Similarities and Differences.</title>
        <authorList>
            <person name="Dluhosova J."/>
            <person name="Istvanek J."/>
            <person name="Nedelnik J."/>
            <person name="Repkova J."/>
        </authorList>
    </citation>
    <scope>NUCLEOTIDE SEQUENCE [LARGE SCALE GENOMIC DNA]</scope>
    <source>
        <strain evidence="2">cv. 10/8</strain>
        <tissue evidence="1">Leaf</tissue>
    </source>
</reference>
<dbReference type="Proteomes" id="UP000265520">
    <property type="component" value="Unassembled WGS sequence"/>
</dbReference>
<evidence type="ECO:0000313" key="2">
    <source>
        <dbReference type="Proteomes" id="UP000265520"/>
    </source>
</evidence>
<name>A0A392NYG9_9FABA</name>
<comment type="caution">
    <text evidence="1">The sequence shown here is derived from an EMBL/GenBank/DDBJ whole genome shotgun (WGS) entry which is preliminary data.</text>
</comment>
<evidence type="ECO:0000313" key="1">
    <source>
        <dbReference type="EMBL" id="MCI04146.1"/>
    </source>
</evidence>
<protein>
    <submittedName>
        <fullName evidence="1">Uncharacterized protein</fullName>
    </submittedName>
</protein>
<dbReference type="AlphaFoldDB" id="A0A392NYG9"/>
<feature type="non-terminal residue" evidence="1">
    <location>
        <position position="53"/>
    </location>
</feature>
<proteinExistence type="predicted"/>